<sequence length="138" mass="16284">MTDAQRYCRMCPAQLPAGSRSDRQFCSNGCRQRRYDRSRRRRRTDPARSLALGRLYTLVDMLARRLPEPVLPAHLALAYRQEFRVPFQVEWLPRLCARWGCGRPLPPYARPERAFCRNACRQRAYRQAQRRQANSVST</sequence>
<evidence type="ECO:0000313" key="1">
    <source>
        <dbReference type="EMBL" id="GIJ06364.1"/>
    </source>
</evidence>
<accession>A0A8J3YE29</accession>
<gene>
    <name evidence="1" type="ORF">Sya03_57160</name>
</gene>
<reference evidence="1" key="1">
    <citation type="submission" date="2021-01" db="EMBL/GenBank/DDBJ databases">
        <title>Whole genome shotgun sequence of Spirilliplanes yamanashiensis NBRC 15828.</title>
        <authorList>
            <person name="Komaki H."/>
            <person name="Tamura T."/>
        </authorList>
    </citation>
    <scope>NUCLEOTIDE SEQUENCE</scope>
    <source>
        <strain evidence="1">NBRC 15828</strain>
    </source>
</reference>
<comment type="caution">
    <text evidence="1">The sequence shown here is derived from an EMBL/GenBank/DDBJ whole genome shotgun (WGS) entry which is preliminary data.</text>
</comment>
<evidence type="ECO:0000313" key="2">
    <source>
        <dbReference type="Proteomes" id="UP000652013"/>
    </source>
</evidence>
<dbReference type="AlphaFoldDB" id="A0A8J3YE29"/>
<dbReference type="Proteomes" id="UP000652013">
    <property type="component" value="Unassembled WGS sequence"/>
</dbReference>
<dbReference type="EMBL" id="BOOY01000041">
    <property type="protein sequence ID" value="GIJ06364.1"/>
    <property type="molecule type" value="Genomic_DNA"/>
</dbReference>
<proteinExistence type="predicted"/>
<protein>
    <submittedName>
        <fullName evidence="1">Uncharacterized protein</fullName>
    </submittedName>
</protein>
<name>A0A8J3YE29_9ACTN</name>
<organism evidence="1 2">
    <name type="scientific">Spirilliplanes yamanashiensis</name>
    <dbReference type="NCBI Taxonomy" id="42233"/>
    <lineage>
        <taxon>Bacteria</taxon>
        <taxon>Bacillati</taxon>
        <taxon>Actinomycetota</taxon>
        <taxon>Actinomycetes</taxon>
        <taxon>Micromonosporales</taxon>
        <taxon>Micromonosporaceae</taxon>
        <taxon>Spirilliplanes</taxon>
    </lineage>
</organism>
<keyword evidence="2" id="KW-1185">Reference proteome</keyword>